<evidence type="ECO:0000256" key="9">
    <source>
        <dbReference type="ARBA" id="ARBA00093205"/>
    </source>
</evidence>
<comment type="cofactor">
    <cofactor evidence="1">
        <name>Mn(2+)</name>
        <dbReference type="ChEBI" id="CHEBI:29035"/>
    </cofactor>
</comment>
<evidence type="ECO:0000256" key="5">
    <source>
        <dbReference type="ARBA" id="ARBA00022801"/>
    </source>
</evidence>
<comment type="catalytic activity">
    <reaction evidence="9">
        <text>a 5'-end (N(7)-methyl 5'-triphosphoguanosine)-ribonucleoside in mRNA + H2O = N(7)-methyl-GDP + a 5'-end phospho-ribonucleoside in mRNA + 2 H(+)</text>
        <dbReference type="Rhea" id="RHEA:67484"/>
        <dbReference type="Rhea" id="RHEA-COMP:15692"/>
        <dbReference type="Rhea" id="RHEA-COMP:17167"/>
        <dbReference type="ChEBI" id="CHEBI:15377"/>
        <dbReference type="ChEBI" id="CHEBI:15378"/>
        <dbReference type="ChEBI" id="CHEBI:63714"/>
        <dbReference type="ChEBI" id="CHEBI:138282"/>
        <dbReference type="ChEBI" id="CHEBI:156461"/>
        <dbReference type="EC" id="3.6.1.62"/>
    </reaction>
</comment>
<keyword evidence="5" id="KW-0378">Hydrolase</keyword>
<gene>
    <name evidence="15" type="primary">LOC117649857</name>
</gene>
<evidence type="ECO:0000256" key="7">
    <source>
        <dbReference type="ARBA" id="ARBA00023211"/>
    </source>
</evidence>
<dbReference type="KEGG" id="tpal:117649857"/>
<dbReference type="InterPro" id="IPR050241">
    <property type="entry name" value="NAD-cap_RNA_hydrolase_NudC"/>
</dbReference>
<evidence type="ECO:0000256" key="10">
    <source>
        <dbReference type="ARBA" id="ARBA00093415"/>
    </source>
</evidence>
<dbReference type="Gene3D" id="3.90.79.10">
    <property type="entry name" value="Nucleoside Triphosphate Pyrophosphohydrolase"/>
    <property type="match status" value="1"/>
</dbReference>
<evidence type="ECO:0000313" key="15">
    <source>
        <dbReference type="RefSeq" id="XP_034248914.1"/>
    </source>
</evidence>
<comment type="cofactor">
    <cofactor evidence="2">
        <name>Mg(2+)</name>
        <dbReference type="ChEBI" id="CHEBI:18420"/>
    </cofactor>
</comment>
<dbReference type="PROSITE" id="PS51462">
    <property type="entry name" value="NUDIX"/>
    <property type="match status" value="1"/>
</dbReference>
<dbReference type="InterPro" id="IPR033716">
    <property type="entry name" value="Nudt17_dom"/>
</dbReference>
<reference evidence="15" key="1">
    <citation type="submission" date="2025-08" db="UniProtKB">
        <authorList>
            <consortium name="RefSeq"/>
        </authorList>
    </citation>
    <scope>IDENTIFICATION</scope>
    <source>
        <tissue evidence="15">Total insect</tissue>
    </source>
</reference>
<dbReference type="AlphaFoldDB" id="A0A6P8ZUP8"/>
<protein>
    <recommendedName>
        <fullName evidence="11">m7GpppN-mRNA hydrolase NUDT17</fullName>
        <ecNumber evidence="8">3.6.1.62</ecNumber>
    </recommendedName>
    <alternativeName>
        <fullName evidence="12">Nucleoside diphosphate-linked moiety X motif 17</fullName>
    </alternativeName>
</protein>
<comment type="similarity">
    <text evidence="3">Belongs to the Nudix hydrolase family.</text>
</comment>
<comment type="function">
    <text evidence="10">Acts as a decapping enzyme capable of hydrolyzing monomethylated capped RNAs (in vitro). Hydrolyzes monomethylated capped RNA after alpha and beta phosphates to form N(7)-methyl-GDP. Shows low activity towards unmethylated capped RNA.</text>
</comment>
<evidence type="ECO:0000256" key="11">
    <source>
        <dbReference type="ARBA" id="ARBA00093621"/>
    </source>
</evidence>
<evidence type="ECO:0000256" key="4">
    <source>
        <dbReference type="ARBA" id="ARBA00022723"/>
    </source>
</evidence>
<dbReference type="PANTHER" id="PTHR42904:SF1">
    <property type="entry name" value="NUCLEOSIDE DIPHOSPHATE-LINKED MOIETY X MOTIF 17"/>
    <property type="match status" value="1"/>
</dbReference>
<dbReference type="InParanoid" id="A0A6P8ZUP8"/>
<dbReference type="GO" id="GO:0005777">
    <property type="term" value="C:peroxisome"/>
    <property type="evidence" value="ECO:0007669"/>
    <property type="project" value="TreeGrafter"/>
</dbReference>
<dbReference type="Pfam" id="PF00293">
    <property type="entry name" value="NUDIX"/>
    <property type="match status" value="1"/>
</dbReference>
<evidence type="ECO:0000259" key="13">
    <source>
        <dbReference type="PROSITE" id="PS51462"/>
    </source>
</evidence>
<evidence type="ECO:0000256" key="6">
    <source>
        <dbReference type="ARBA" id="ARBA00022842"/>
    </source>
</evidence>
<dbReference type="GO" id="GO:0046872">
    <property type="term" value="F:metal ion binding"/>
    <property type="evidence" value="ECO:0007669"/>
    <property type="project" value="UniProtKB-KW"/>
</dbReference>
<dbReference type="GO" id="GO:0005829">
    <property type="term" value="C:cytosol"/>
    <property type="evidence" value="ECO:0007669"/>
    <property type="project" value="TreeGrafter"/>
</dbReference>
<keyword evidence="4" id="KW-0479">Metal-binding</keyword>
<dbReference type="PANTHER" id="PTHR42904">
    <property type="entry name" value="NUDIX HYDROLASE, NUDC SUBFAMILY"/>
    <property type="match status" value="1"/>
</dbReference>
<dbReference type="CDD" id="cd04694">
    <property type="entry name" value="NUDIX_Nudt17"/>
    <property type="match status" value="1"/>
</dbReference>
<accession>A0A6P8ZUP8</accession>
<evidence type="ECO:0000256" key="2">
    <source>
        <dbReference type="ARBA" id="ARBA00001946"/>
    </source>
</evidence>
<keyword evidence="14" id="KW-1185">Reference proteome</keyword>
<evidence type="ECO:0000313" key="14">
    <source>
        <dbReference type="Proteomes" id="UP000515158"/>
    </source>
</evidence>
<evidence type="ECO:0000256" key="1">
    <source>
        <dbReference type="ARBA" id="ARBA00001936"/>
    </source>
</evidence>
<name>A0A6P8ZUP8_THRPL</name>
<dbReference type="GeneID" id="117649857"/>
<dbReference type="OrthoDB" id="447842at2759"/>
<organism evidence="15">
    <name type="scientific">Thrips palmi</name>
    <name type="common">Melon thrips</name>
    <dbReference type="NCBI Taxonomy" id="161013"/>
    <lineage>
        <taxon>Eukaryota</taxon>
        <taxon>Metazoa</taxon>
        <taxon>Ecdysozoa</taxon>
        <taxon>Arthropoda</taxon>
        <taxon>Hexapoda</taxon>
        <taxon>Insecta</taxon>
        <taxon>Pterygota</taxon>
        <taxon>Neoptera</taxon>
        <taxon>Paraneoptera</taxon>
        <taxon>Thysanoptera</taxon>
        <taxon>Terebrantia</taxon>
        <taxon>Thripoidea</taxon>
        <taxon>Thripidae</taxon>
        <taxon>Thrips</taxon>
    </lineage>
</organism>
<dbReference type="GO" id="GO:0140933">
    <property type="term" value="F:5'-(N(7)-methylguanosine 5'-triphospho)-[mRNA] hydrolase activity"/>
    <property type="evidence" value="ECO:0007669"/>
    <property type="project" value="UniProtKB-EC"/>
</dbReference>
<sequence>MAAASTHQWKNVVVGLGKGGNPKLVGFFSCILDHLSTKENSAHVVCELANNVFSISAVSDSHPGHHNPSAIKSVLGDGHAIGPVILEHAPHCPVRHMTEQDHLSLASSPSSHQHVAVAVAVILESSDGKVLMTQRAQHMRSFPRAWVPPGGHLEKDESLVTCGLRELEEETGISFQPGHVDLNILCLWESVYPMMLPFGLPRSHHIVVYLHGKAPYTSIELASRIKLDPEEVMAYSWFTPEIINKLRKGEEDCLDVFVLEDGSTGKLKTESMEISSMFKGALLWTCSEVYSGTQQALTRWCLSKTSPVTSKI</sequence>
<dbReference type="GO" id="GO:0035529">
    <property type="term" value="F:NADH pyrophosphatase activity"/>
    <property type="evidence" value="ECO:0007669"/>
    <property type="project" value="TreeGrafter"/>
</dbReference>
<dbReference type="Proteomes" id="UP000515158">
    <property type="component" value="Unplaced"/>
</dbReference>
<evidence type="ECO:0000256" key="8">
    <source>
        <dbReference type="ARBA" id="ARBA00026102"/>
    </source>
</evidence>
<evidence type="ECO:0000256" key="3">
    <source>
        <dbReference type="ARBA" id="ARBA00005582"/>
    </source>
</evidence>
<keyword evidence="7" id="KW-0464">Manganese</keyword>
<dbReference type="GO" id="GO:0019677">
    <property type="term" value="P:NAD+ catabolic process"/>
    <property type="evidence" value="ECO:0007669"/>
    <property type="project" value="TreeGrafter"/>
</dbReference>
<feature type="domain" description="Nudix hydrolase" evidence="13">
    <location>
        <begin position="112"/>
        <end position="260"/>
    </location>
</feature>
<proteinExistence type="inferred from homology"/>
<dbReference type="EC" id="3.6.1.62" evidence="8"/>
<dbReference type="RefSeq" id="XP_034248914.1">
    <property type="nucleotide sequence ID" value="XM_034393023.1"/>
</dbReference>
<evidence type="ECO:0000256" key="12">
    <source>
        <dbReference type="ARBA" id="ARBA00093663"/>
    </source>
</evidence>
<dbReference type="GO" id="GO:0006742">
    <property type="term" value="P:NADP+ catabolic process"/>
    <property type="evidence" value="ECO:0007669"/>
    <property type="project" value="TreeGrafter"/>
</dbReference>
<dbReference type="SUPFAM" id="SSF55811">
    <property type="entry name" value="Nudix"/>
    <property type="match status" value="1"/>
</dbReference>
<dbReference type="InterPro" id="IPR000086">
    <property type="entry name" value="NUDIX_hydrolase_dom"/>
</dbReference>
<keyword evidence="6" id="KW-0460">Magnesium</keyword>
<dbReference type="InterPro" id="IPR015797">
    <property type="entry name" value="NUDIX_hydrolase-like_dom_sf"/>
</dbReference>